<evidence type="ECO:0000256" key="2">
    <source>
        <dbReference type="ARBA" id="ARBA00010772"/>
    </source>
</evidence>
<accession>A0A940PUM2</accession>
<dbReference type="Proteomes" id="UP000675163">
    <property type="component" value="Unassembled WGS sequence"/>
</dbReference>
<dbReference type="GO" id="GO:0005829">
    <property type="term" value="C:cytosol"/>
    <property type="evidence" value="ECO:0007669"/>
    <property type="project" value="TreeGrafter"/>
</dbReference>
<evidence type="ECO:0000256" key="7">
    <source>
        <dbReference type="PIRSR" id="PIRSR001480-1"/>
    </source>
</evidence>
<evidence type="ECO:0000259" key="9">
    <source>
        <dbReference type="Pfam" id="PF20511"/>
    </source>
</evidence>
<feature type="binding site" evidence="8">
    <location>
        <position position="92"/>
    </location>
    <ligand>
        <name>Zn(2+)</name>
        <dbReference type="ChEBI" id="CHEBI:29105"/>
    </ligand>
</feature>
<evidence type="ECO:0000256" key="5">
    <source>
        <dbReference type="ARBA" id="ARBA00022833"/>
    </source>
</evidence>
<comment type="similarity">
    <text evidence="2">Belongs to the mannose-6-phosphate isomerase type 1 family.</text>
</comment>
<evidence type="ECO:0000256" key="4">
    <source>
        <dbReference type="ARBA" id="ARBA00022723"/>
    </source>
</evidence>
<dbReference type="NCBIfam" id="TIGR00218">
    <property type="entry name" value="manA"/>
    <property type="match status" value="1"/>
</dbReference>
<dbReference type="InterPro" id="IPR046457">
    <property type="entry name" value="PMI_typeI_cat"/>
</dbReference>
<dbReference type="GO" id="GO:0004476">
    <property type="term" value="F:mannose-6-phosphate isomerase activity"/>
    <property type="evidence" value="ECO:0007669"/>
    <property type="project" value="UniProtKB-EC"/>
</dbReference>
<dbReference type="EMBL" id="JAFIDA010000001">
    <property type="protein sequence ID" value="MBP1327133.1"/>
    <property type="molecule type" value="Genomic_DNA"/>
</dbReference>
<dbReference type="Pfam" id="PF20511">
    <property type="entry name" value="PMI_typeI_cat"/>
    <property type="match status" value="1"/>
</dbReference>
<comment type="catalytic activity">
    <reaction evidence="1">
        <text>D-mannose 6-phosphate = D-fructose 6-phosphate</text>
        <dbReference type="Rhea" id="RHEA:12356"/>
        <dbReference type="ChEBI" id="CHEBI:58735"/>
        <dbReference type="ChEBI" id="CHEBI:61527"/>
        <dbReference type="EC" id="5.3.1.8"/>
    </reaction>
</comment>
<dbReference type="GO" id="GO:0005975">
    <property type="term" value="P:carbohydrate metabolic process"/>
    <property type="evidence" value="ECO:0007669"/>
    <property type="project" value="InterPro"/>
</dbReference>
<gene>
    <name evidence="10" type="ORF">JOF28_002365</name>
</gene>
<dbReference type="InterPro" id="IPR001250">
    <property type="entry name" value="Man6P_Isoase-1"/>
</dbReference>
<organism evidence="10 11">
    <name type="scientific">Leucobacter exalbidus</name>
    <dbReference type="NCBI Taxonomy" id="662960"/>
    <lineage>
        <taxon>Bacteria</taxon>
        <taxon>Bacillati</taxon>
        <taxon>Actinomycetota</taxon>
        <taxon>Actinomycetes</taxon>
        <taxon>Micrococcales</taxon>
        <taxon>Microbacteriaceae</taxon>
        <taxon>Leucobacter</taxon>
    </lineage>
</organism>
<protein>
    <recommendedName>
        <fullName evidence="3">mannose-6-phosphate isomerase</fullName>
        <ecNumber evidence="3">5.3.1.8</ecNumber>
    </recommendedName>
</protein>
<comment type="caution">
    <text evidence="10">The sequence shown here is derived from an EMBL/GenBank/DDBJ whole genome shotgun (WGS) entry which is preliminary data.</text>
</comment>
<dbReference type="GO" id="GO:0009298">
    <property type="term" value="P:GDP-mannose biosynthetic process"/>
    <property type="evidence" value="ECO:0007669"/>
    <property type="project" value="InterPro"/>
</dbReference>
<feature type="domain" description="Phosphomannose isomerase type I catalytic" evidence="9">
    <location>
        <begin position="5"/>
        <end position="145"/>
    </location>
</feature>
<dbReference type="InterPro" id="IPR011051">
    <property type="entry name" value="RmlC_Cupin_sf"/>
</dbReference>
<evidence type="ECO:0000313" key="11">
    <source>
        <dbReference type="Proteomes" id="UP000675163"/>
    </source>
</evidence>
<dbReference type="EC" id="5.3.1.8" evidence="3"/>
<dbReference type="SUPFAM" id="SSF51182">
    <property type="entry name" value="RmlC-like cupins"/>
    <property type="match status" value="1"/>
</dbReference>
<dbReference type="InterPro" id="IPR014710">
    <property type="entry name" value="RmlC-like_jellyroll"/>
</dbReference>
<feature type="binding site" evidence="8">
    <location>
        <position position="129"/>
    </location>
    <ligand>
        <name>Zn(2+)</name>
        <dbReference type="ChEBI" id="CHEBI:29105"/>
    </ligand>
</feature>
<evidence type="ECO:0000256" key="3">
    <source>
        <dbReference type="ARBA" id="ARBA00011956"/>
    </source>
</evidence>
<comment type="cofactor">
    <cofactor evidence="8">
        <name>Zn(2+)</name>
        <dbReference type="ChEBI" id="CHEBI:29105"/>
    </cofactor>
    <text evidence="8">Binds 1 zinc ion per subunit.</text>
</comment>
<feature type="binding site" evidence="8">
    <location>
        <position position="273"/>
    </location>
    <ligand>
        <name>Zn(2+)</name>
        <dbReference type="ChEBI" id="CHEBI:29105"/>
    </ligand>
</feature>
<dbReference type="CDD" id="cd07011">
    <property type="entry name" value="cupin_PMI_type_I_N"/>
    <property type="match status" value="1"/>
</dbReference>
<keyword evidence="11" id="KW-1185">Reference proteome</keyword>
<dbReference type="InterPro" id="IPR018050">
    <property type="entry name" value="Pmannose_isomerase-type1_CS"/>
</dbReference>
<evidence type="ECO:0000256" key="1">
    <source>
        <dbReference type="ARBA" id="ARBA00000757"/>
    </source>
</evidence>
<keyword evidence="4 8" id="KW-0479">Metal-binding</keyword>
<dbReference type="Gene3D" id="1.10.441.10">
    <property type="entry name" value="Phosphomannose Isomerase, domain 2"/>
    <property type="match status" value="1"/>
</dbReference>
<dbReference type="InterPro" id="IPR016305">
    <property type="entry name" value="Mannose-6-P_Isomerase"/>
</dbReference>
<evidence type="ECO:0000256" key="6">
    <source>
        <dbReference type="ARBA" id="ARBA00023235"/>
    </source>
</evidence>
<dbReference type="PROSITE" id="PS00965">
    <property type="entry name" value="PMI_I_1"/>
    <property type="match status" value="1"/>
</dbReference>
<reference evidence="10" key="1">
    <citation type="submission" date="2021-02" db="EMBL/GenBank/DDBJ databases">
        <title>Sequencing the genomes of 1000 actinobacteria strains.</title>
        <authorList>
            <person name="Klenk H.-P."/>
        </authorList>
    </citation>
    <scope>NUCLEOTIDE SEQUENCE</scope>
    <source>
        <strain evidence="10">DSM 22850</strain>
    </source>
</reference>
<dbReference type="GO" id="GO:0008270">
    <property type="term" value="F:zinc ion binding"/>
    <property type="evidence" value="ECO:0007669"/>
    <property type="project" value="InterPro"/>
</dbReference>
<dbReference type="PIRSF" id="PIRSF001480">
    <property type="entry name" value="Mannose-6-phosphate_isomerase"/>
    <property type="match status" value="1"/>
</dbReference>
<feature type="active site" evidence="7">
    <location>
        <position position="292"/>
    </location>
</feature>
<dbReference type="PANTHER" id="PTHR10309:SF0">
    <property type="entry name" value="MANNOSE-6-PHOSPHATE ISOMERASE"/>
    <property type="match status" value="1"/>
</dbReference>
<dbReference type="Gene3D" id="2.60.120.10">
    <property type="entry name" value="Jelly Rolls"/>
    <property type="match status" value="2"/>
</dbReference>
<sequence length="450" mass="47840">MLIFIENTPRSYAWGSTDALPEMLGTLPNGLPQAELWLGTHPGSPAHIAKATPAPHTVIDLVEADPARYGVNGGPLPFLLKVLAIGAPLSLQVHPDLAQAQAGFAAEEAAGVPRDARERNYGDANHKPELLVALSEVSALSGFRSLVAARDDLSRYVHAATQAGDMQGAAALQTVANHICPNATHTRDDDLRRAFLAWVFSPDPAVASALKALASLAARGTHDPDQEPTPRDRALRALIRTNPGDPGVLVALLLHHVLLQPGESIYLGARQLHAYLGGIAVEVMAASDNVLRAGLTEKHIDVAELTRILDPAELEEPRCHPSRLAPGLDAWQPAIDDFQLVRARLCDPEEDTGGQVIPVRYEGEARAVTIHLPQPAVLMVTRGRIRIERADAADHGLEAGEPEARVAEVAAARRGQSLYVSAGAPINLTGHGEVFLATVGGIDLQPPRVS</sequence>
<keyword evidence="5 8" id="KW-0862">Zinc</keyword>
<dbReference type="PRINTS" id="PR00714">
    <property type="entry name" value="MAN6PISMRASE"/>
</dbReference>
<evidence type="ECO:0000313" key="10">
    <source>
        <dbReference type="EMBL" id="MBP1327133.1"/>
    </source>
</evidence>
<feature type="binding site" evidence="8">
    <location>
        <position position="94"/>
    </location>
    <ligand>
        <name>Zn(2+)</name>
        <dbReference type="ChEBI" id="CHEBI:29105"/>
    </ligand>
</feature>
<proteinExistence type="inferred from homology"/>
<dbReference type="PANTHER" id="PTHR10309">
    <property type="entry name" value="MANNOSE-6-PHOSPHATE ISOMERASE"/>
    <property type="match status" value="1"/>
</dbReference>
<evidence type="ECO:0000256" key="8">
    <source>
        <dbReference type="PIRSR" id="PIRSR001480-2"/>
    </source>
</evidence>
<keyword evidence="6 10" id="KW-0413">Isomerase</keyword>
<dbReference type="RefSeq" id="WP_209705935.1">
    <property type="nucleotide sequence ID" value="NZ_JAFIDA010000001.1"/>
</dbReference>
<dbReference type="AlphaFoldDB" id="A0A940PUM2"/>
<name>A0A940PUM2_9MICO</name>